<dbReference type="RefSeq" id="WP_058266722.1">
    <property type="nucleotide sequence ID" value="NZ_FMAZ01000001.1"/>
</dbReference>
<feature type="transmembrane region" description="Helical" evidence="1">
    <location>
        <begin position="409"/>
        <end position="427"/>
    </location>
</feature>
<keyword evidence="1" id="KW-0472">Membrane</keyword>
<evidence type="ECO:0000313" key="3">
    <source>
        <dbReference type="Proteomes" id="UP000053199"/>
    </source>
</evidence>
<evidence type="ECO:0000313" key="2">
    <source>
        <dbReference type="EMBL" id="KSU79118.1"/>
    </source>
</evidence>
<feature type="transmembrane region" description="Helical" evidence="1">
    <location>
        <begin position="385"/>
        <end position="402"/>
    </location>
</feature>
<feature type="transmembrane region" description="Helical" evidence="1">
    <location>
        <begin position="103"/>
        <end position="123"/>
    </location>
</feature>
<keyword evidence="1" id="KW-1133">Transmembrane helix</keyword>
<gene>
    <name evidence="2" type="ORF">AS031_03575</name>
</gene>
<accession>A0A0V8IWG9</accession>
<dbReference type="InterPro" id="IPR046671">
    <property type="entry name" value="DUF6541"/>
</dbReference>
<keyword evidence="1" id="KW-0812">Transmembrane</keyword>
<feature type="transmembrane region" description="Helical" evidence="1">
    <location>
        <begin position="35"/>
        <end position="57"/>
    </location>
</feature>
<dbReference type="EMBL" id="LNQM01000001">
    <property type="protein sequence ID" value="KSU79118.1"/>
    <property type="molecule type" value="Genomic_DNA"/>
</dbReference>
<name>A0A0V8IWG9_9MICC</name>
<keyword evidence="3" id="KW-1185">Reference proteome</keyword>
<feature type="transmembrane region" description="Helical" evidence="1">
    <location>
        <begin position="6"/>
        <end position="28"/>
    </location>
</feature>
<feature type="transmembrane region" description="Helical" evidence="1">
    <location>
        <begin position="220"/>
        <end position="239"/>
    </location>
</feature>
<feature type="transmembrane region" description="Helical" evidence="1">
    <location>
        <begin position="298"/>
        <end position="318"/>
    </location>
</feature>
<reference evidence="2 3" key="1">
    <citation type="journal article" date="2014" name="Arch. Microbiol.">
        <title>Arthrobacter enclensis sp. nov., isolated from sediment sample.</title>
        <authorList>
            <person name="Dastager S.G."/>
            <person name="Liu Q."/>
            <person name="Tang S.K."/>
            <person name="Krishnamurthi S."/>
            <person name="Lee J.C."/>
            <person name="Li W.J."/>
        </authorList>
    </citation>
    <scope>NUCLEOTIDE SEQUENCE [LARGE SCALE GENOMIC DNA]</scope>
    <source>
        <strain evidence="2 3">NIO-1008</strain>
    </source>
</reference>
<organism evidence="2 3">
    <name type="scientific">Pseudarthrobacter enclensis</name>
    <dbReference type="NCBI Taxonomy" id="993070"/>
    <lineage>
        <taxon>Bacteria</taxon>
        <taxon>Bacillati</taxon>
        <taxon>Actinomycetota</taxon>
        <taxon>Actinomycetes</taxon>
        <taxon>Micrococcales</taxon>
        <taxon>Micrococcaceae</taxon>
        <taxon>Pseudarthrobacter</taxon>
    </lineage>
</organism>
<sequence length="671" mass="70214">MSWFDAAPQFLLAVALLFIPGLAVALAARLRGFRLAATAPGISVSIVAISAIAAPFAGISWSLVPVLAVTIIVAALAWVLSAVIARKSENATAAEPAPAKRGLLAASVTAVLLAAFLIFRRLVAAIGTPEAFSQTFDNVFHLNAIRYILDTGSGSSLTLNAMTGAASYPAAWHDLVSLLVSAGGSGIPEAVNIINIVVAALVWPLGCIFLAQTIWGSRPAVLVSAGVLSAAFGAFPISLLDFGVLYPNFLAVALLPLVLAITLDVIGLSQVRGISRVIAGLVLLAVLPGLALAHPSAAMAWIAMMAPPAVYVYARFAVRTLTSTRGRKRVVAAASFTVVAVAAVVLVRVLWNAVRPPAEAAFWPPVESTGQAIGEVIASSAIGRPVAWAVLLLTVIGLYVTIRSGRQLWLLGTYAVVAFLFIVVSSFPADDFRSFWTGIWYNDPPRLAALLPMVTIPFACRGAVVVWDLVVRGVTEAPGILRRNASARGGQADGTGSVQPGTYLVAAGLVAVLALGFATQRGNVRQAQDSMAGSYRLSEDSPLVSSDELELIDRLPDEVPADAVMIGNPYNGSSLAYALADRRLVQLHILSAIPDGTAPLLNGPVPSKDDPAVCPTVEKLNIEYILDFGHREVHGRDSGYKGLDSLIASGMATLEDSEGDAKLYKLQLCGN</sequence>
<dbReference type="Proteomes" id="UP000053199">
    <property type="component" value="Unassembled WGS sequence"/>
</dbReference>
<feature type="transmembrane region" description="Helical" evidence="1">
    <location>
        <begin position="330"/>
        <end position="351"/>
    </location>
</feature>
<feature type="transmembrane region" description="Helical" evidence="1">
    <location>
        <begin position="501"/>
        <end position="518"/>
    </location>
</feature>
<comment type="caution">
    <text evidence="2">The sequence shown here is derived from an EMBL/GenBank/DDBJ whole genome shotgun (WGS) entry which is preliminary data.</text>
</comment>
<feature type="transmembrane region" description="Helical" evidence="1">
    <location>
        <begin position="245"/>
        <end position="266"/>
    </location>
</feature>
<feature type="transmembrane region" description="Helical" evidence="1">
    <location>
        <begin position="63"/>
        <end position="83"/>
    </location>
</feature>
<dbReference type="STRING" id="993070.AS031_03575"/>
<dbReference type="Pfam" id="PF20176">
    <property type="entry name" value="DUF6541"/>
    <property type="match status" value="1"/>
</dbReference>
<evidence type="ECO:0000256" key="1">
    <source>
        <dbReference type="SAM" id="Phobius"/>
    </source>
</evidence>
<proteinExistence type="predicted"/>
<feature type="transmembrane region" description="Helical" evidence="1">
    <location>
        <begin position="273"/>
        <end position="292"/>
    </location>
</feature>
<protein>
    <submittedName>
        <fullName evidence="2">Uncharacterized protein</fullName>
    </submittedName>
</protein>
<feature type="transmembrane region" description="Helical" evidence="1">
    <location>
        <begin position="190"/>
        <end position="211"/>
    </location>
</feature>
<dbReference type="AlphaFoldDB" id="A0A0V8IWG9"/>
<dbReference type="OrthoDB" id="3169698at2"/>